<keyword evidence="3" id="KW-1185">Reference proteome</keyword>
<dbReference type="Pfam" id="PF12973">
    <property type="entry name" value="Cupin_7"/>
    <property type="match status" value="1"/>
</dbReference>
<reference evidence="2 3" key="1">
    <citation type="journal article" date="2022" name="Environ. Microbiol. Rep.">
        <title>Eco-phylogenetic analyses reveal divergent evolution of vitamin B12 metabolism in the marine bacterial family 'Psychromonadaceae'.</title>
        <authorList>
            <person name="Jin X."/>
            <person name="Yang Y."/>
            <person name="Cao H."/>
            <person name="Gao B."/>
            <person name="Zhao Z."/>
        </authorList>
    </citation>
    <scope>NUCLEOTIDE SEQUENCE [LARGE SCALE GENOMIC DNA]</scope>
    <source>
        <strain evidence="2 3">MKS20</strain>
    </source>
</reference>
<comment type="caution">
    <text evidence="2">The sequence shown here is derived from an EMBL/GenBank/DDBJ whole genome shotgun (WGS) entry which is preliminary data.</text>
</comment>
<dbReference type="NCBIfam" id="TIGR02451">
    <property type="entry name" value="anti_sig_ChrR"/>
    <property type="match status" value="1"/>
</dbReference>
<sequence>MIKHHPESTMIQAFTAGELPASLSIAVSIHLELCPHCKAIAAKMTQALADEEFNEELELSSNDDFSAMMANITAEPVIPQPEPKNVASEIEVEEKTYTLPRALSRFADSKWSGLGNIQRARLPLEEGEVHASLLQIGEDSAIPHHTHKGYELTLLLDGYFEDESGRYEKGDFIILNGEHQHSPYTAEGCLCYTVSNAPLHFTSGVSKLLNPIGRFLY</sequence>
<accession>A0ABS8WEQ8</accession>
<dbReference type="RefSeq" id="WP_233054718.1">
    <property type="nucleotide sequence ID" value="NZ_JAIMJA010000028.1"/>
</dbReference>
<dbReference type="Gene3D" id="2.60.120.10">
    <property type="entry name" value="Jelly Rolls"/>
    <property type="match status" value="1"/>
</dbReference>
<dbReference type="InterPro" id="IPR041916">
    <property type="entry name" value="Anti_sigma_zinc_sf"/>
</dbReference>
<dbReference type="SUPFAM" id="SSF51182">
    <property type="entry name" value="RmlC-like cupins"/>
    <property type="match status" value="1"/>
</dbReference>
<dbReference type="InterPro" id="IPR025979">
    <property type="entry name" value="ChrR-like_cupin_dom"/>
</dbReference>
<name>A0ABS8WEQ8_9GAMM</name>
<dbReference type="InterPro" id="IPR011051">
    <property type="entry name" value="RmlC_Cupin_sf"/>
</dbReference>
<evidence type="ECO:0000313" key="3">
    <source>
        <dbReference type="Proteomes" id="UP001201273"/>
    </source>
</evidence>
<gene>
    <name evidence="2" type="ORF">K6Y31_19500</name>
</gene>
<dbReference type="CDD" id="cd20301">
    <property type="entry name" value="cupin_ChrR"/>
    <property type="match status" value="1"/>
</dbReference>
<dbReference type="Gene3D" id="1.10.10.1320">
    <property type="entry name" value="Anti-sigma factor, zinc-finger domain"/>
    <property type="match status" value="1"/>
</dbReference>
<proteinExistence type="predicted"/>
<feature type="domain" description="ChrR-like cupin" evidence="1">
    <location>
        <begin position="103"/>
        <end position="195"/>
    </location>
</feature>
<dbReference type="EMBL" id="JAIMJA010000028">
    <property type="protein sequence ID" value="MCE2596965.1"/>
    <property type="molecule type" value="Genomic_DNA"/>
</dbReference>
<evidence type="ECO:0000313" key="2">
    <source>
        <dbReference type="EMBL" id="MCE2596965.1"/>
    </source>
</evidence>
<organism evidence="2 3">
    <name type="scientific">Motilimonas cestriensis</name>
    <dbReference type="NCBI Taxonomy" id="2742685"/>
    <lineage>
        <taxon>Bacteria</taxon>
        <taxon>Pseudomonadati</taxon>
        <taxon>Pseudomonadota</taxon>
        <taxon>Gammaproteobacteria</taxon>
        <taxon>Alteromonadales</taxon>
        <taxon>Alteromonadales genera incertae sedis</taxon>
        <taxon>Motilimonas</taxon>
    </lineage>
</organism>
<dbReference type="Proteomes" id="UP001201273">
    <property type="component" value="Unassembled WGS sequence"/>
</dbReference>
<dbReference type="InterPro" id="IPR012807">
    <property type="entry name" value="Anti-sigma_ChrR"/>
</dbReference>
<protein>
    <submittedName>
        <fullName evidence="2">ChrR family anti-sigma-E factor</fullName>
    </submittedName>
</protein>
<dbReference type="InterPro" id="IPR014710">
    <property type="entry name" value="RmlC-like_jellyroll"/>
</dbReference>
<evidence type="ECO:0000259" key="1">
    <source>
        <dbReference type="Pfam" id="PF12973"/>
    </source>
</evidence>